<dbReference type="PANTHER" id="PTHR10638">
    <property type="entry name" value="COPPER AMINE OXIDASE"/>
    <property type="match status" value="1"/>
</dbReference>
<dbReference type="PROSITE" id="PS01164">
    <property type="entry name" value="COPPER_AMINE_OXID_1"/>
    <property type="match status" value="1"/>
</dbReference>
<evidence type="ECO:0000256" key="3">
    <source>
        <dbReference type="ARBA" id="ARBA00001947"/>
    </source>
</evidence>
<evidence type="ECO:0000259" key="14">
    <source>
        <dbReference type="Pfam" id="PF01179"/>
    </source>
</evidence>
<feature type="domain" description="AGAO-like N2" evidence="16">
    <location>
        <begin position="30"/>
        <end position="105"/>
    </location>
</feature>
<evidence type="ECO:0000256" key="8">
    <source>
        <dbReference type="ARBA" id="ARBA00023002"/>
    </source>
</evidence>
<name>A0A6L9U7S3_9HYPH</name>
<dbReference type="InterPro" id="IPR015798">
    <property type="entry name" value="Cu_amine_oxidase_C"/>
</dbReference>
<accession>A0A6L9U7S3</accession>
<comment type="cofactor">
    <cofactor evidence="2">
        <name>Mn(2+)</name>
        <dbReference type="ChEBI" id="CHEBI:29035"/>
    </cofactor>
</comment>
<feature type="active site" description="Proton acceptor" evidence="11">
    <location>
        <position position="310"/>
    </location>
</feature>
<evidence type="ECO:0000256" key="1">
    <source>
        <dbReference type="ARBA" id="ARBA00001935"/>
    </source>
</evidence>
<dbReference type="InterPro" id="IPR054157">
    <property type="entry name" value="AGAO-like_N2"/>
</dbReference>
<evidence type="ECO:0000256" key="12">
    <source>
        <dbReference type="PIRSR" id="PIRSR600269-51"/>
    </source>
</evidence>
<comment type="similarity">
    <text evidence="4 13">Belongs to the copper/topaquinone oxidase family.</text>
</comment>
<dbReference type="InterPro" id="IPR000269">
    <property type="entry name" value="Cu_amine_oxidase"/>
</dbReference>
<evidence type="ECO:0000256" key="7">
    <source>
        <dbReference type="ARBA" id="ARBA00022772"/>
    </source>
</evidence>
<keyword evidence="6 13" id="KW-0479">Metal-binding</keyword>
<dbReference type="EC" id="1.4.3.-" evidence="13"/>
<evidence type="ECO:0000313" key="18">
    <source>
        <dbReference type="Proteomes" id="UP000483035"/>
    </source>
</evidence>
<organism evidence="17 18">
    <name type="scientific">Rhizobium lusitanum</name>
    <dbReference type="NCBI Taxonomy" id="293958"/>
    <lineage>
        <taxon>Bacteria</taxon>
        <taxon>Pseudomonadati</taxon>
        <taxon>Pseudomonadota</taxon>
        <taxon>Alphaproteobacteria</taxon>
        <taxon>Hyphomicrobiales</taxon>
        <taxon>Rhizobiaceae</taxon>
        <taxon>Rhizobium/Agrobacterium group</taxon>
        <taxon>Rhizobium</taxon>
    </lineage>
</organism>
<dbReference type="Gene3D" id="3.10.450.40">
    <property type="match status" value="2"/>
</dbReference>
<evidence type="ECO:0000256" key="11">
    <source>
        <dbReference type="PIRSR" id="PIRSR600269-50"/>
    </source>
</evidence>
<feature type="domain" description="Copper amine oxidase N3-terminal" evidence="15">
    <location>
        <begin position="118"/>
        <end position="210"/>
    </location>
</feature>
<evidence type="ECO:0000256" key="9">
    <source>
        <dbReference type="ARBA" id="ARBA00023008"/>
    </source>
</evidence>
<dbReference type="PANTHER" id="PTHR10638:SF86">
    <property type="entry name" value="COPPER AMINE OXIDASE 1-RELATED"/>
    <property type="match status" value="1"/>
</dbReference>
<gene>
    <name evidence="17" type="ORF">GR212_20685</name>
</gene>
<dbReference type="EMBL" id="WUEY01000009">
    <property type="protein sequence ID" value="NEI72003.1"/>
    <property type="molecule type" value="Genomic_DNA"/>
</dbReference>
<reference evidence="17 18" key="1">
    <citation type="submission" date="2019-12" db="EMBL/GenBank/DDBJ databases">
        <title>Rhizobium genotypes associated with high levels of biological nitrogen fixation by grain legumes in a temperate-maritime cropping system.</title>
        <authorList>
            <person name="Maluk M."/>
            <person name="Francesc Ferrando Molina F."/>
            <person name="Lopez Del Egido L."/>
            <person name="Lafos M."/>
            <person name="Langarica-Fuentes A."/>
            <person name="Gebre Yohannes G."/>
            <person name="Young M.W."/>
            <person name="Martin P."/>
            <person name="Gantlett R."/>
            <person name="Kenicer G."/>
            <person name="Hawes C."/>
            <person name="Begg G.S."/>
            <person name="Quilliam R.S."/>
            <person name="Squire G.R."/>
            <person name="Poole P.S."/>
            <person name="Young P.W."/>
            <person name="Iannetta P.M."/>
            <person name="James E.K."/>
        </authorList>
    </citation>
    <scope>NUCLEOTIDE SEQUENCE [LARGE SCALE GENOMIC DNA]</scope>
    <source>
        <strain evidence="17 18">JHI1118</strain>
    </source>
</reference>
<dbReference type="Gene3D" id="2.70.98.20">
    <property type="entry name" value="Copper amine oxidase, catalytic domain"/>
    <property type="match status" value="1"/>
</dbReference>
<keyword evidence="9 13" id="KW-0186">Copper</keyword>
<dbReference type="InterPro" id="IPR016182">
    <property type="entry name" value="Cu_amine_oxidase_N-reg"/>
</dbReference>
<evidence type="ECO:0000256" key="13">
    <source>
        <dbReference type="RuleBase" id="RU000672"/>
    </source>
</evidence>
<dbReference type="RefSeq" id="WP_163988861.1">
    <property type="nucleotide sequence ID" value="NZ_WUEY01000009.1"/>
</dbReference>
<dbReference type="GO" id="GO:0048038">
    <property type="term" value="F:quinone binding"/>
    <property type="evidence" value="ECO:0007669"/>
    <property type="project" value="InterPro"/>
</dbReference>
<keyword evidence="7 11" id="KW-0801">TPQ</keyword>
<evidence type="ECO:0000256" key="10">
    <source>
        <dbReference type="ARBA" id="ARBA00023211"/>
    </source>
</evidence>
<feature type="modified residue" description="2',4',5'-topaquinone" evidence="12">
    <location>
        <position position="394"/>
    </location>
</feature>
<dbReference type="AlphaFoldDB" id="A0A6L9U7S3"/>
<dbReference type="SUPFAM" id="SSF54416">
    <property type="entry name" value="Amine oxidase N-terminal region"/>
    <property type="match status" value="2"/>
</dbReference>
<dbReference type="InterPro" id="IPR036460">
    <property type="entry name" value="Cu_amine_oxidase_C_sf"/>
</dbReference>
<evidence type="ECO:0000256" key="2">
    <source>
        <dbReference type="ARBA" id="ARBA00001936"/>
    </source>
</evidence>
<dbReference type="GO" id="GO:0008131">
    <property type="term" value="F:primary methylamine oxidase activity"/>
    <property type="evidence" value="ECO:0007669"/>
    <property type="project" value="InterPro"/>
</dbReference>
<protein>
    <recommendedName>
        <fullName evidence="13">Amine oxidase</fullName>
        <ecNumber evidence="13">1.4.3.-</ecNumber>
    </recommendedName>
</protein>
<dbReference type="InterPro" id="IPR049948">
    <property type="entry name" value="Cu_Am_ox_TPQ-bd"/>
</dbReference>
<comment type="PTM">
    <text evidence="12 13">Topaquinone (TPQ) is generated by copper-dependent autoxidation of a specific tyrosyl residue.</text>
</comment>
<evidence type="ECO:0000313" key="17">
    <source>
        <dbReference type="EMBL" id="NEI72003.1"/>
    </source>
</evidence>
<comment type="cofactor">
    <cofactor evidence="3">
        <name>Zn(2+)</name>
        <dbReference type="ChEBI" id="CHEBI:29105"/>
    </cofactor>
</comment>
<dbReference type="NCBIfam" id="NF008559">
    <property type="entry name" value="PRK11504.1"/>
    <property type="match status" value="1"/>
</dbReference>
<dbReference type="SUPFAM" id="SSF49998">
    <property type="entry name" value="Amine oxidase catalytic domain"/>
    <property type="match status" value="1"/>
</dbReference>
<comment type="cofactor">
    <cofactor evidence="1">
        <name>Cu cation</name>
        <dbReference type="ChEBI" id="CHEBI:23378"/>
    </cofactor>
</comment>
<comment type="caution">
    <text evidence="17">The sequence shown here is derived from an EMBL/GenBank/DDBJ whole genome shotgun (WGS) entry which is preliminary data.</text>
</comment>
<dbReference type="Pfam" id="PF21994">
    <property type="entry name" value="AGAO-like_N2"/>
    <property type="match status" value="1"/>
</dbReference>
<keyword evidence="10" id="KW-0464">Manganese</keyword>
<comment type="subunit">
    <text evidence="5">Homodimer.</text>
</comment>
<evidence type="ECO:0000259" key="16">
    <source>
        <dbReference type="Pfam" id="PF21994"/>
    </source>
</evidence>
<dbReference type="InterPro" id="IPR015802">
    <property type="entry name" value="Cu_amine_oxidase_N3"/>
</dbReference>
<evidence type="ECO:0000256" key="4">
    <source>
        <dbReference type="ARBA" id="ARBA00007983"/>
    </source>
</evidence>
<evidence type="ECO:0000259" key="15">
    <source>
        <dbReference type="Pfam" id="PF02728"/>
    </source>
</evidence>
<evidence type="ECO:0000256" key="5">
    <source>
        <dbReference type="ARBA" id="ARBA00011738"/>
    </source>
</evidence>
<feature type="domain" description="Copper amine oxidase catalytic" evidence="14">
    <location>
        <begin position="237"/>
        <end position="635"/>
    </location>
</feature>
<evidence type="ECO:0000256" key="6">
    <source>
        <dbReference type="ARBA" id="ARBA00022723"/>
    </source>
</evidence>
<comment type="cofactor">
    <cofactor evidence="13">
        <name>Cu cation</name>
        <dbReference type="ChEBI" id="CHEBI:23378"/>
    </cofactor>
    <text evidence="13">Contains 1 topaquinone per subunit.</text>
</comment>
<sequence>MNQTVHPATAKAGVAAPPPPTYLQALSPLTADEIRVVAGVIKADPELGPDALFENIDLREPTPAEYRAHVEGKTLPRQARVNVNHLDRPGVWQLIVSLADKAIVSRKHFPTARAGFMVEQMLSVEVNVKNDPRFIEACRKRGIDDMTGVIVDSWSGGNFGHKDEEGRLISHTFSWLRVHEFGNYYAHPIEGLNAVIDVKTGEVLRVDDYPDHPPIPMTRYDYDPEFLPAPAAPLKTLNVVQPEGVSFTMDGHAISWDKWTLAIGFTPREGLVLHDIRYDGRSVVRRAAITELVVPYGSPLYGHARQNIFDVGEYGFGKLTNSLKLGCDCLGTIHYLDAEVNGIKGEAVTIEKAVCIHEEDAGILWKHWDFRTGRTVLKRGRKLVISSICTVGNYEYAQYWYLDLAGEIEFEMKATGIVNTNACHPGQPDKYSTEIQPGLGAPIHQHIFCARLDMAVDGSGNSVVETNSFMEPTSDTNPYGNAFHAEDTVLKTELGAARRADLSTHRGWKVVNPNKLNHVGKPVGYKLHAPNCVTPMIQEDGASGVRSNFIRNHIWVTPFDENERYPAGEFVANSDGSGGLAEIVKQDRPVENTDIVLWHSFGLHHVVRPEDFPVQPCISCGFSLAPVGFFDMNPSNNLPDTVNNASVLAADGSKGCCC</sequence>
<keyword evidence="8 13" id="KW-0560">Oxidoreductase</keyword>
<dbReference type="GO" id="GO:0005507">
    <property type="term" value="F:copper ion binding"/>
    <property type="evidence" value="ECO:0007669"/>
    <property type="project" value="InterPro"/>
</dbReference>
<feature type="active site" description="Schiff-base intermediate with substrate; via topaquinone" evidence="11">
    <location>
        <position position="394"/>
    </location>
</feature>
<dbReference type="GO" id="GO:0009308">
    <property type="term" value="P:amine metabolic process"/>
    <property type="evidence" value="ECO:0007669"/>
    <property type="project" value="UniProtKB-UniRule"/>
</dbReference>
<proteinExistence type="inferred from homology"/>
<dbReference type="Proteomes" id="UP000483035">
    <property type="component" value="Unassembled WGS sequence"/>
</dbReference>
<dbReference type="Pfam" id="PF02728">
    <property type="entry name" value="Cu_amine_oxidN3"/>
    <property type="match status" value="1"/>
</dbReference>
<dbReference type="Pfam" id="PF01179">
    <property type="entry name" value="Cu_amine_oxid"/>
    <property type="match status" value="1"/>
</dbReference>